<evidence type="ECO:0000313" key="5">
    <source>
        <dbReference type="EMBL" id="KAG7355187.1"/>
    </source>
</evidence>
<evidence type="ECO:0000313" key="6">
    <source>
        <dbReference type="Proteomes" id="UP000693970"/>
    </source>
</evidence>
<keyword evidence="2 3" id="KW-0802">TPR repeat</keyword>
<dbReference type="InterPro" id="IPR051012">
    <property type="entry name" value="CellSynth/LPSAsmb/PSIAsmb"/>
</dbReference>
<name>A0A9K3L484_9STRA</name>
<evidence type="ECO:0000256" key="2">
    <source>
        <dbReference type="ARBA" id="ARBA00022803"/>
    </source>
</evidence>
<dbReference type="PANTHER" id="PTHR45586">
    <property type="entry name" value="TPR REPEAT-CONTAINING PROTEIN PA4667"/>
    <property type="match status" value="1"/>
</dbReference>
<dbReference type="OrthoDB" id="69177at2759"/>
<feature type="domain" description="Fe2OG dioxygenase" evidence="4">
    <location>
        <begin position="331"/>
        <end position="433"/>
    </location>
</feature>
<dbReference type="PANTHER" id="PTHR45586:SF1">
    <property type="entry name" value="LIPOPOLYSACCHARIDE ASSEMBLY PROTEIN B"/>
    <property type="match status" value="1"/>
</dbReference>
<dbReference type="PROSITE" id="PS51471">
    <property type="entry name" value="FE2OG_OXY"/>
    <property type="match status" value="1"/>
</dbReference>
<dbReference type="InterPro" id="IPR019734">
    <property type="entry name" value="TPR_rpt"/>
</dbReference>
<accession>A0A9K3L484</accession>
<dbReference type="SMART" id="SM00028">
    <property type="entry name" value="TPR"/>
    <property type="match status" value="6"/>
</dbReference>
<keyword evidence="5" id="KW-0723">Serine/threonine-protein kinase</keyword>
<reference evidence="5" key="1">
    <citation type="journal article" date="2021" name="Sci. Rep.">
        <title>Diploid genomic architecture of Nitzschia inconspicua, an elite biomass production diatom.</title>
        <authorList>
            <person name="Oliver A."/>
            <person name="Podell S."/>
            <person name="Pinowska A."/>
            <person name="Traller J.C."/>
            <person name="Smith S.R."/>
            <person name="McClure R."/>
            <person name="Beliaev A."/>
            <person name="Bohutskyi P."/>
            <person name="Hill E.A."/>
            <person name="Rabines A."/>
            <person name="Zheng H."/>
            <person name="Allen L.Z."/>
            <person name="Kuo A."/>
            <person name="Grigoriev I.V."/>
            <person name="Allen A.E."/>
            <person name="Hazlebeck D."/>
            <person name="Allen E.E."/>
        </authorList>
    </citation>
    <scope>NUCLEOTIDE SEQUENCE</scope>
    <source>
        <strain evidence="5">Hildebrandi</strain>
    </source>
</reference>
<keyword evidence="5" id="KW-0808">Transferase</keyword>
<keyword evidence="5" id="KW-0418">Kinase</keyword>
<dbReference type="Proteomes" id="UP000693970">
    <property type="component" value="Unassembled WGS sequence"/>
</dbReference>
<gene>
    <name evidence="5" type="ORF">IV203_004543</name>
</gene>
<dbReference type="AlphaFoldDB" id="A0A9K3L484"/>
<comment type="caution">
    <text evidence="5">The sequence shown here is derived from an EMBL/GenBank/DDBJ whole genome shotgun (WGS) entry which is preliminary data.</text>
</comment>
<dbReference type="GO" id="GO:0004674">
    <property type="term" value="F:protein serine/threonine kinase activity"/>
    <property type="evidence" value="ECO:0007669"/>
    <property type="project" value="UniProtKB-KW"/>
</dbReference>
<feature type="repeat" description="TPR" evidence="3">
    <location>
        <begin position="508"/>
        <end position="541"/>
    </location>
</feature>
<protein>
    <submittedName>
        <fullName evidence="5">Serine/threonine protein kinase</fullName>
    </submittedName>
</protein>
<keyword evidence="6" id="KW-1185">Reference proteome</keyword>
<keyword evidence="1" id="KW-0677">Repeat</keyword>
<dbReference type="PROSITE" id="PS50005">
    <property type="entry name" value="TPR"/>
    <property type="match status" value="1"/>
</dbReference>
<sequence length="754" mass="84089">MKADNTIFSKGNLSVAFLLFVFVFSKIVVVTNAHQDQIVDSVLDLEDDQLLRRRLDDAKLDLWARGTSVNLDETLWFGNNLQDQVVGMETWQSQAARQGPIRKARYASYQHNKKTKPRQKQKQQLANKNDMMLSWISILHGGGDNVISSSSTAAAMKTKIQQLTQHYGSAFAQAIEQNQQEHDRDCQESCRYFYCAPAGTLSPNNNNNGSAQNQTLADVLGTNETTIRSYSMGAVPPEDFADEFGFPLDLIKVTQGQPLFSRDDAKHVIDIAESEGLSSNEYVSGKYKLGGDWLTKLPQTRQWFNEKLEKTLFPLLAFLFPEIVSHPSVLRAHSVSLLKYNASHPRTDVHIDNGILAMTLAMTPQDEYQGGGTFFEHFAVTSSNGHNDTTSMDSTILPMDVGHATLRPGSVRHGGHRVTHGTRYILGAFLLIEDRVEHVRRLKNRGSDLRSAGNLGAAAQHFEWALALNPKCTTCLKDWAEILHKQQRYTEAEAKIRQSLELLEYKDSDALFTLGMLLSEQGKDQECMDAYRQSLALNSEDAELLYNLGVKIGEQPNNGDRNEEISMYKRCIELDPIGFGGAWLNLGTILAEDGNLDDAETMFIKALGSSKPLEVKPKAMINLALIYHNKVGQAFQQQDIDAAKAAVLQAGSYLDSAKPLLDQVSSFESGMQQYQSQYNTLRLACHRNLGQIYAGTGDLAMCEEEFRRATDAFPTEIQAWQMLGRVLEIQGKKEAMQDVISKIQQLQSIKGGGF</sequence>
<evidence type="ECO:0000259" key="4">
    <source>
        <dbReference type="PROSITE" id="PS51471"/>
    </source>
</evidence>
<dbReference type="EMBL" id="JAGRRH010000016">
    <property type="protein sequence ID" value="KAG7355187.1"/>
    <property type="molecule type" value="Genomic_DNA"/>
</dbReference>
<organism evidence="5 6">
    <name type="scientific">Nitzschia inconspicua</name>
    <dbReference type="NCBI Taxonomy" id="303405"/>
    <lineage>
        <taxon>Eukaryota</taxon>
        <taxon>Sar</taxon>
        <taxon>Stramenopiles</taxon>
        <taxon>Ochrophyta</taxon>
        <taxon>Bacillariophyta</taxon>
        <taxon>Bacillariophyceae</taxon>
        <taxon>Bacillariophycidae</taxon>
        <taxon>Bacillariales</taxon>
        <taxon>Bacillariaceae</taxon>
        <taxon>Nitzschia</taxon>
    </lineage>
</organism>
<reference evidence="5" key="2">
    <citation type="submission" date="2021-04" db="EMBL/GenBank/DDBJ databases">
        <authorList>
            <person name="Podell S."/>
        </authorList>
    </citation>
    <scope>NUCLEOTIDE SEQUENCE</scope>
    <source>
        <strain evidence="5">Hildebrandi</strain>
    </source>
</reference>
<evidence type="ECO:0000256" key="1">
    <source>
        <dbReference type="ARBA" id="ARBA00022737"/>
    </source>
</evidence>
<proteinExistence type="predicted"/>
<evidence type="ECO:0000256" key="3">
    <source>
        <dbReference type="PROSITE-ProRule" id="PRU00339"/>
    </source>
</evidence>
<dbReference type="Pfam" id="PF13432">
    <property type="entry name" value="TPR_16"/>
    <property type="match status" value="1"/>
</dbReference>
<dbReference type="InterPro" id="IPR005123">
    <property type="entry name" value="Oxoglu/Fe-dep_dioxygenase_dom"/>
</dbReference>
<dbReference type="Pfam" id="PF13181">
    <property type="entry name" value="TPR_8"/>
    <property type="match status" value="2"/>
</dbReference>